<sequence length="1160" mass="130510">MGTGASFVRLLSDPIQREGSYKDQLFGMRQQGALWLTPIWAVTGRYCHWRTGKTQNHFIIPSPFQDLHCGEMPKAPVRADPLKCRNDNRAVLPPPPLSSLGRNASRRPVFRAWPRAQPPTRRRRPVRPGSASPLGRKSLRPTGSPVSRAGLLPLIFRARTGGSAQTPSHPRAESHARRGLQFRCWNACAGRAGRESGESAQPTASPSAAQYRLRLKLLIVQEKANQKKKEEESNRKVSSLKEELTKLKSFTLLLVDEQQRLAEQLAQQTAKAQEPSAIAAQAQEKLSSAETRVQEQESKVFQLEAELQDQARRFRQEQEAMTAKLTNEDAQNRQLRQKLAALSRQLDELEETNKTLRRAEEELQDLRDKMNRGECGNSSLMSEVEGLRKRVLEMEGKDEELIRMEDQCRNLNKKLEKEAGQARSLRAEVDKLNRRITEQEKLEDAFGKSKQECCVLKSNLEKERSMTRHLASELDTLKVRIRELEAIEGQLGNTEISLKEDLAKLKTLTVMLVDERKTMAERLRDTEGKLQSNSGKLQAEQDKVTTVTEKLIDESKKALRSKADLEEKMRSATKDQDELRARLEAEEEKSTDLQSKVSMMKKRLQSLEAVEREFLRNKAREEHSKAPAVNRFQQEDNKVKELTQEMERLKRKLKDMKVVENDLLKTEDEFESLEKKYSNEQKRAKALMEELEISRKELSKYQLAEKEVSNQENILYKRLKEEEAKSSHLTREVEALKEKIHEYMGTEDSICRTKRDHAALQKKLMQQEVRNKELAREMENLTSELERYRRFSKSLRPGMNGRRFSDLNASSKEVQTEPVDGQPPDYRSLAPLDRAAMNGREYEESYPEDSPSRTAEASQAKNSPSALNSMSNMNNSGRRSRVLFPKGKESGHPINGKVLPRRQSGGHTQQGDMVLAHIPGQPVHIKVTPDQGHNMAMLEITSPGPVENAHSYTSTAVIPTSGVTPPKQRITIIQNTSISPPFKAKGSCSPSDGFCTPDRAMSPLTMTTYSRAMTPESSGSITPDRAMSPIQIVSVTTGAPGGSLATEPVEVVGGHAMFRVMPERQGHWQLQRSNSSGPSVITTEDNKIHIHLGNPYIQALNSTGRPLSPCHSIGQEHRTPGLTNGALSKGANKITSSITITPATSPIPRPSQMTVSSLYD</sequence>
<evidence type="ECO:0000256" key="1">
    <source>
        <dbReference type="ARBA" id="ARBA00023054"/>
    </source>
</evidence>
<keyword evidence="1 2" id="KW-0175">Coiled coil</keyword>
<protein>
    <recommendedName>
        <fullName evidence="4">Cortactin-binding protein-2 N-terminal domain-containing protein</fullName>
    </recommendedName>
</protein>
<dbReference type="PANTHER" id="PTHR23166">
    <property type="entry name" value="FILAMIN/GPBP-INTERACTING PROTEIN"/>
    <property type="match status" value="1"/>
</dbReference>
<dbReference type="Proteomes" id="UP001152803">
    <property type="component" value="Unassembled WGS sequence"/>
</dbReference>
<feature type="region of interest" description="Disordered" evidence="3">
    <location>
        <begin position="795"/>
        <end position="909"/>
    </location>
</feature>
<dbReference type="OrthoDB" id="9895588at2759"/>
<dbReference type="InterPro" id="IPR050719">
    <property type="entry name" value="Cortactin-Actin_Reg"/>
</dbReference>
<feature type="domain" description="Cortactin-binding protein-2 N-terminal" evidence="4">
    <location>
        <begin position="212"/>
        <end position="260"/>
    </location>
</feature>
<dbReference type="AlphaFoldDB" id="A0A9Q1D298"/>
<reference evidence="5" key="1">
    <citation type="journal article" date="2023" name="Science">
        <title>Genome structures resolve the early diversification of teleost fishes.</title>
        <authorList>
            <person name="Parey E."/>
            <person name="Louis A."/>
            <person name="Montfort J."/>
            <person name="Bouchez O."/>
            <person name="Roques C."/>
            <person name="Iampietro C."/>
            <person name="Lluch J."/>
            <person name="Castinel A."/>
            <person name="Donnadieu C."/>
            <person name="Desvignes T."/>
            <person name="Floi Bucao C."/>
            <person name="Jouanno E."/>
            <person name="Wen M."/>
            <person name="Mejri S."/>
            <person name="Dirks R."/>
            <person name="Jansen H."/>
            <person name="Henkel C."/>
            <person name="Chen W.J."/>
            <person name="Zahm M."/>
            <person name="Cabau C."/>
            <person name="Klopp C."/>
            <person name="Thompson A.W."/>
            <person name="Robinson-Rechavi M."/>
            <person name="Braasch I."/>
            <person name="Lecointre G."/>
            <person name="Bobe J."/>
            <person name="Postlethwait J.H."/>
            <person name="Berthelot C."/>
            <person name="Roest Crollius H."/>
            <person name="Guiguen Y."/>
        </authorList>
    </citation>
    <scope>NUCLEOTIDE SEQUENCE</scope>
    <source>
        <strain evidence="5">Concon-B</strain>
    </source>
</reference>
<feature type="coiled-coil region" evidence="2">
    <location>
        <begin position="279"/>
        <end position="442"/>
    </location>
</feature>
<feature type="compositionally biased region" description="Low complexity" evidence="3">
    <location>
        <begin position="862"/>
        <end position="876"/>
    </location>
</feature>
<feature type="compositionally biased region" description="Basic and acidic residues" evidence="3">
    <location>
        <begin position="561"/>
        <end position="591"/>
    </location>
</feature>
<proteinExistence type="predicted"/>
<dbReference type="PANTHER" id="PTHR23166:SF4">
    <property type="entry name" value="FILAMIN A-INTERACTING PROTEIN 1-LIKE"/>
    <property type="match status" value="1"/>
</dbReference>
<dbReference type="Pfam" id="PF09727">
    <property type="entry name" value="CortBP2"/>
    <property type="match status" value="1"/>
</dbReference>
<feature type="coiled-coil region" evidence="2">
    <location>
        <begin position="632"/>
        <end position="791"/>
    </location>
</feature>
<organism evidence="5 6">
    <name type="scientific">Conger conger</name>
    <name type="common">Conger eel</name>
    <name type="synonym">Muraena conger</name>
    <dbReference type="NCBI Taxonomy" id="82655"/>
    <lineage>
        <taxon>Eukaryota</taxon>
        <taxon>Metazoa</taxon>
        <taxon>Chordata</taxon>
        <taxon>Craniata</taxon>
        <taxon>Vertebrata</taxon>
        <taxon>Euteleostomi</taxon>
        <taxon>Actinopterygii</taxon>
        <taxon>Neopterygii</taxon>
        <taxon>Teleostei</taxon>
        <taxon>Anguilliformes</taxon>
        <taxon>Congridae</taxon>
        <taxon>Conger</taxon>
    </lineage>
</organism>
<dbReference type="EMBL" id="JAFJMO010000015">
    <property type="protein sequence ID" value="KAJ8256245.1"/>
    <property type="molecule type" value="Genomic_DNA"/>
</dbReference>
<evidence type="ECO:0000256" key="2">
    <source>
        <dbReference type="SAM" id="Coils"/>
    </source>
</evidence>
<dbReference type="InterPro" id="IPR019131">
    <property type="entry name" value="Cortactin-binding_p2_N"/>
</dbReference>
<feature type="region of interest" description="Disordered" evidence="3">
    <location>
        <begin position="88"/>
        <end position="147"/>
    </location>
</feature>
<evidence type="ECO:0000259" key="4">
    <source>
        <dbReference type="Pfam" id="PF09727"/>
    </source>
</evidence>
<accession>A0A9Q1D298</accession>
<feature type="region of interest" description="Disordered" evidence="3">
    <location>
        <begin position="561"/>
        <end position="598"/>
    </location>
</feature>
<evidence type="ECO:0000313" key="5">
    <source>
        <dbReference type="EMBL" id="KAJ8256245.1"/>
    </source>
</evidence>
<gene>
    <name evidence="5" type="ORF">COCON_G00201090</name>
</gene>
<comment type="caution">
    <text evidence="5">The sequence shown here is derived from an EMBL/GenBank/DDBJ whole genome shotgun (WGS) entry which is preliminary data.</text>
</comment>
<evidence type="ECO:0000313" key="6">
    <source>
        <dbReference type="Proteomes" id="UP001152803"/>
    </source>
</evidence>
<keyword evidence="6" id="KW-1185">Reference proteome</keyword>
<evidence type="ECO:0000256" key="3">
    <source>
        <dbReference type="SAM" id="MobiDB-lite"/>
    </source>
</evidence>
<name>A0A9Q1D298_CONCO</name>